<evidence type="ECO:0000256" key="1">
    <source>
        <dbReference type="SAM" id="MobiDB-lite"/>
    </source>
</evidence>
<dbReference type="InterPro" id="IPR018716">
    <property type="entry name" value="DUF2240"/>
</dbReference>
<proteinExistence type="predicted"/>
<dbReference type="EMBL" id="KF900404">
    <property type="protein sequence ID" value="AIE93788.1"/>
    <property type="molecule type" value="Genomic_DNA"/>
</dbReference>
<dbReference type="AlphaFoldDB" id="A0A075FR61"/>
<feature type="region of interest" description="Disordered" evidence="1">
    <location>
        <begin position="117"/>
        <end position="153"/>
    </location>
</feature>
<feature type="compositionally biased region" description="Basic and acidic residues" evidence="1">
    <location>
        <begin position="126"/>
        <end position="135"/>
    </location>
</feature>
<dbReference type="Pfam" id="PF09999">
    <property type="entry name" value="DUF2240"/>
    <property type="match status" value="1"/>
</dbReference>
<accession>A0A075FR61</accession>
<sequence length="218" mass="23764">MLDASEASIKRLPALSTASDMDDEHRSEVCHLLHISLEGLPGGVTTSGELSRIWSLELQWFTPEEANEVVTVLIERGWLTESDGRISPPLGVDLSRPPLGWRPSRRRLLGIPVLSESSMTPTAREPVTEAPDKPKPMPRISDPTPSNLPPDRAEGSIPGLIAIIADSSALANKEVMRRAQRKRRALGPVTLWMALALVAREQGVDMHDVASVIEADHA</sequence>
<name>A0A075FR61_9EURY</name>
<protein>
    <recommendedName>
        <fullName evidence="3">DUF2240 family protein</fullName>
    </recommendedName>
</protein>
<evidence type="ECO:0000313" key="2">
    <source>
        <dbReference type="EMBL" id="AIE93788.1"/>
    </source>
</evidence>
<reference evidence="2" key="1">
    <citation type="journal article" date="2014" name="Genome Biol. Evol.">
        <title>Pangenome evidence for extensive interdomain horizontal transfer affecting lineage core and shell genes in uncultured planktonic thaumarchaeota and euryarchaeota.</title>
        <authorList>
            <person name="Deschamps P."/>
            <person name="Zivanovic Y."/>
            <person name="Moreira D."/>
            <person name="Rodriguez-Valera F."/>
            <person name="Lopez-Garcia P."/>
        </authorList>
    </citation>
    <scope>NUCLEOTIDE SEQUENCE</scope>
</reference>
<organism evidence="2">
    <name type="scientific">uncultured marine group II/III euryarchaeote AD1000_39_H06</name>
    <dbReference type="NCBI Taxonomy" id="1457765"/>
    <lineage>
        <taxon>Archaea</taxon>
        <taxon>Methanobacteriati</taxon>
        <taxon>Methanobacteriota</taxon>
        <taxon>environmental samples</taxon>
    </lineage>
</organism>
<evidence type="ECO:0008006" key="3">
    <source>
        <dbReference type="Google" id="ProtNLM"/>
    </source>
</evidence>